<dbReference type="GO" id="GO:0007165">
    <property type="term" value="P:signal transduction"/>
    <property type="evidence" value="ECO:0007669"/>
    <property type="project" value="InterPro"/>
</dbReference>
<dbReference type="PROSITE" id="PS50885">
    <property type="entry name" value="HAMP"/>
    <property type="match status" value="1"/>
</dbReference>
<reference evidence="4" key="1">
    <citation type="journal article" date="2020" name="mSystems">
        <title>Genome- and Community-Level Interaction Insights into Carbon Utilization and Element Cycling Functions of Hydrothermarchaeota in Hydrothermal Sediment.</title>
        <authorList>
            <person name="Zhou Z."/>
            <person name="Liu Y."/>
            <person name="Xu W."/>
            <person name="Pan J."/>
            <person name="Luo Z.H."/>
            <person name="Li M."/>
        </authorList>
    </citation>
    <scope>NUCLEOTIDE SEQUENCE [LARGE SCALE GENOMIC DNA]</scope>
    <source>
        <strain evidence="4">SpSt-26</strain>
    </source>
</reference>
<dbReference type="CDD" id="cd06225">
    <property type="entry name" value="HAMP"/>
    <property type="match status" value="1"/>
</dbReference>
<evidence type="ECO:0000259" key="3">
    <source>
        <dbReference type="PROSITE" id="PS50885"/>
    </source>
</evidence>
<dbReference type="SMART" id="SM00304">
    <property type="entry name" value="HAMP"/>
    <property type="match status" value="1"/>
</dbReference>
<dbReference type="SUPFAM" id="SSF158472">
    <property type="entry name" value="HAMP domain-like"/>
    <property type="match status" value="1"/>
</dbReference>
<sequence length="335" mass="37528">MKLTFKILAIVLIVSIVPLLILAQLSVIGIAQYGSSAKKGVVDVSQNYLTRAGQEAVKMKAEDLAKQVTIYLRQKIAQNPNLTTRDLMNDTEFQKIAMQTWGAYEYTWVGAGHVINGERRGILLAHPTVPQKYWGLDLKYHLKWDQQMPDLYNIAVIKALENLDAPQTVCGYYKWNDPVLNKTVDKYLCTAPVDPSIEIYDPVLNYKLRLSAGTAAYIDGYFQYLTQNPANPAETIASEIEKNVDASIQQVYVNMIIAFSVAAVFIAVLALFTVTKIVNPIIEISRVADKIAEGGIDNEVPYRERNDEIGILANSIERLRRSLKVTMQSLEEALK</sequence>
<evidence type="ECO:0000313" key="4">
    <source>
        <dbReference type="EMBL" id="HEH35251.1"/>
    </source>
</evidence>
<dbReference type="InterPro" id="IPR003660">
    <property type="entry name" value="HAMP_dom"/>
</dbReference>
<keyword evidence="2" id="KW-1133">Transmembrane helix</keyword>
<dbReference type="GO" id="GO:0016020">
    <property type="term" value="C:membrane"/>
    <property type="evidence" value="ECO:0007669"/>
    <property type="project" value="InterPro"/>
</dbReference>
<keyword evidence="2" id="KW-0812">Transmembrane</keyword>
<gene>
    <name evidence="4" type="ORF">ENP88_03675</name>
</gene>
<evidence type="ECO:0000256" key="2">
    <source>
        <dbReference type="SAM" id="Phobius"/>
    </source>
</evidence>
<organism evidence="4">
    <name type="scientific">Archaeoglobus fulgidus</name>
    <dbReference type="NCBI Taxonomy" id="2234"/>
    <lineage>
        <taxon>Archaea</taxon>
        <taxon>Methanobacteriati</taxon>
        <taxon>Methanobacteriota</taxon>
        <taxon>Archaeoglobi</taxon>
        <taxon>Archaeoglobales</taxon>
        <taxon>Archaeoglobaceae</taxon>
        <taxon>Archaeoglobus</taxon>
    </lineage>
</organism>
<comment type="caution">
    <text evidence="4">The sequence shown here is derived from an EMBL/GenBank/DDBJ whole genome shotgun (WGS) entry which is preliminary data.</text>
</comment>
<name>A0A7J2TJL4_ARCFL</name>
<feature type="transmembrane region" description="Helical" evidence="2">
    <location>
        <begin position="251"/>
        <end position="272"/>
    </location>
</feature>
<keyword evidence="2" id="KW-0472">Membrane</keyword>
<dbReference type="PANTHER" id="PTHR32089">
    <property type="entry name" value="METHYL-ACCEPTING CHEMOTAXIS PROTEIN MCPB"/>
    <property type="match status" value="1"/>
</dbReference>
<feature type="domain" description="HAMP" evidence="3">
    <location>
        <begin position="275"/>
        <end position="328"/>
    </location>
</feature>
<protein>
    <submittedName>
        <fullName evidence="4">HAMP domain-containing protein</fullName>
    </submittedName>
</protein>
<dbReference type="Gene3D" id="6.10.340.10">
    <property type="match status" value="1"/>
</dbReference>
<dbReference type="Pfam" id="PF00672">
    <property type="entry name" value="HAMP"/>
    <property type="match status" value="1"/>
</dbReference>
<comment type="similarity">
    <text evidence="1">Belongs to the methyl-accepting chemotaxis (MCP) protein family.</text>
</comment>
<proteinExistence type="inferred from homology"/>
<accession>A0A7J2TJL4</accession>
<dbReference type="EMBL" id="DSLA01000058">
    <property type="protein sequence ID" value="HEH35251.1"/>
    <property type="molecule type" value="Genomic_DNA"/>
</dbReference>
<evidence type="ECO:0000256" key="1">
    <source>
        <dbReference type="ARBA" id="ARBA00029447"/>
    </source>
</evidence>
<dbReference type="AlphaFoldDB" id="A0A7J2TJL4"/>
<dbReference type="PANTHER" id="PTHR32089:SF112">
    <property type="entry name" value="LYSOZYME-LIKE PROTEIN-RELATED"/>
    <property type="match status" value="1"/>
</dbReference>
<feature type="transmembrane region" description="Helical" evidence="2">
    <location>
        <begin position="7"/>
        <end position="31"/>
    </location>
</feature>